<evidence type="ECO:0000256" key="2">
    <source>
        <dbReference type="SAM" id="Phobius"/>
    </source>
</evidence>
<sequence length="370" mass="43457">METATILILIVLGAGALQGVIYGSILWRNHSIHRLSFRFLAGILLFFSYRLIVEILHYLGWGTYEDPLYYILLEFNWIYGALIYFFVRTYVNPAYQWQKKDWIHFIPVGIETVWSFFIKAQNFYWDGTRESLSWLGYWGYVIWVHHPTMILVSAGLIIYYGIQCWRLLNNPPDVHGYKLIPHSIQWIKRVIIVLMAFTILFMGITLIDWLFFDFAFNTFNLPIFIGMAAITYWLGLEGFSRRNTPAFKVVDLPSDEEMKELQTLSKRLDKAMKEDQLYKNPNLHLRELAQQLQVKPYILTRLFSVVLNTKFNDYINGYRLDALKELMKDPDNKKLTLLSLAFEVGFNSKASFNRATVKLTGRSPKHLLDE</sequence>
<feature type="transmembrane region" description="Helical" evidence="2">
    <location>
        <begin position="190"/>
        <end position="212"/>
    </location>
</feature>
<dbReference type="PANTHER" id="PTHR43280">
    <property type="entry name" value="ARAC-FAMILY TRANSCRIPTIONAL REGULATOR"/>
    <property type="match status" value="1"/>
</dbReference>
<name>A0A2S7KLP6_9FLAO</name>
<dbReference type="OrthoDB" id="6283866at2"/>
<feature type="domain" description="HTH araC/xylS-type" evidence="3">
    <location>
        <begin position="266"/>
        <end position="370"/>
    </location>
</feature>
<dbReference type="PANTHER" id="PTHR43280:SF29">
    <property type="entry name" value="ARAC-FAMILY TRANSCRIPTIONAL REGULATOR"/>
    <property type="match status" value="1"/>
</dbReference>
<feature type="transmembrane region" description="Helical" evidence="2">
    <location>
        <begin position="6"/>
        <end position="27"/>
    </location>
</feature>
<reference evidence="4 5" key="1">
    <citation type="submission" date="2016-11" db="EMBL/GenBank/DDBJ databases">
        <title>Trade-off between light-utilization and light-protection in marine flavobacteria.</title>
        <authorList>
            <person name="Kumagai Y."/>
        </authorList>
    </citation>
    <scope>NUCLEOTIDE SEQUENCE [LARGE SCALE GENOMIC DNA]</scope>
    <source>
        <strain evidence="4 5">NBRC 107741</strain>
    </source>
</reference>
<dbReference type="SMART" id="SM00342">
    <property type="entry name" value="HTH_ARAC"/>
    <property type="match status" value="1"/>
</dbReference>
<protein>
    <submittedName>
        <fullName evidence="4">AraC family transcriptional regulator</fullName>
    </submittedName>
</protein>
<evidence type="ECO:0000313" key="5">
    <source>
        <dbReference type="Proteomes" id="UP000239800"/>
    </source>
</evidence>
<gene>
    <name evidence="4" type="ORF">BST85_00370</name>
</gene>
<evidence type="ECO:0000313" key="4">
    <source>
        <dbReference type="EMBL" id="PQB03521.1"/>
    </source>
</evidence>
<feature type="transmembrane region" description="Helical" evidence="2">
    <location>
        <begin position="102"/>
        <end position="120"/>
    </location>
</feature>
<dbReference type="InterPro" id="IPR018060">
    <property type="entry name" value="HTH_AraC"/>
</dbReference>
<dbReference type="GO" id="GO:0003700">
    <property type="term" value="F:DNA-binding transcription factor activity"/>
    <property type="evidence" value="ECO:0007669"/>
    <property type="project" value="InterPro"/>
</dbReference>
<dbReference type="Pfam" id="PF12833">
    <property type="entry name" value="HTH_18"/>
    <property type="match status" value="1"/>
</dbReference>
<dbReference type="RefSeq" id="WP_104811443.1">
    <property type="nucleotide sequence ID" value="NZ_MQUB01000001.1"/>
</dbReference>
<dbReference type="PROSITE" id="PS01124">
    <property type="entry name" value="HTH_ARAC_FAMILY_2"/>
    <property type="match status" value="1"/>
</dbReference>
<keyword evidence="2" id="KW-1133">Transmembrane helix</keyword>
<dbReference type="Gene3D" id="1.10.10.60">
    <property type="entry name" value="Homeodomain-like"/>
    <property type="match status" value="2"/>
</dbReference>
<feature type="transmembrane region" description="Helical" evidence="2">
    <location>
        <begin position="39"/>
        <end position="61"/>
    </location>
</feature>
<keyword evidence="1" id="KW-0238">DNA-binding</keyword>
<keyword evidence="2" id="KW-0812">Transmembrane</keyword>
<feature type="transmembrane region" description="Helical" evidence="2">
    <location>
        <begin position="218"/>
        <end position="236"/>
    </location>
</feature>
<comment type="caution">
    <text evidence="4">The sequence shown here is derived from an EMBL/GenBank/DDBJ whole genome shotgun (WGS) entry which is preliminary data.</text>
</comment>
<accession>A0A2S7KLP6</accession>
<evidence type="ECO:0000256" key="1">
    <source>
        <dbReference type="ARBA" id="ARBA00023125"/>
    </source>
</evidence>
<organism evidence="4 5">
    <name type="scientific">Aureitalea marina</name>
    <dbReference type="NCBI Taxonomy" id="930804"/>
    <lineage>
        <taxon>Bacteria</taxon>
        <taxon>Pseudomonadati</taxon>
        <taxon>Bacteroidota</taxon>
        <taxon>Flavobacteriia</taxon>
        <taxon>Flavobacteriales</taxon>
        <taxon>Flavobacteriaceae</taxon>
        <taxon>Aureitalea</taxon>
    </lineage>
</organism>
<dbReference type="EMBL" id="MQUB01000001">
    <property type="protein sequence ID" value="PQB03521.1"/>
    <property type="molecule type" value="Genomic_DNA"/>
</dbReference>
<keyword evidence="5" id="KW-1185">Reference proteome</keyword>
<proteinExistence type="predicted"/>
<dbReference type="GO" id="GO:0043565">
    <property type="term" value="F:sequence-specific DNA binding"/>
    <property type="evidence" value="ECO:0007669"/>
    <property type="project" value="InterPro"/>
</dbReference>
<dbReference type="Proteomes" id="UP000239800">
    <property type="component" value="Unassembled WGS sequence"/>
</dbReference>
<feature type="transmembrane region" description="Helical" evidence="2">
    <location>
        <begin position="67"/>
        <end position="90"/>
    </location>
</feature>
<dbReference type="AlphaFoldDB" id="A0A2S7KLP6"/>
<evidence type="ECO:0000259" key="3">
    <source>
        <dbReference type="PROSITE" id="PS01124"/>
    </source>
</evidence>
<feature type="transmembrane region" description="Helical" evidence="2">
    <location>
        <begin position="140"/>
        <end position="162"/>
    </location>
</feature>
<keyword evidence="2" id="KW-0472">Membrane</keyword>